<organism evidence="1 2">
    <name type="scientific">Streptomyces violarus</name>
    <dbReference type="NCBI Taxonomy" id="67380"/>
    <lineage>
        <taxon>Bacteria</taxon>
        <taxon>Bacillati</taxon>
        <taxon>Actinomycetota</taxon>
        <taxon>Actinomycetes</taxon>
        <taxon>Kitasatosporales</taxon>
        <taxon>Streptomycetaceae</taxon>
        <taxon>Streptomyces</taxon>
    </lineage>
</organism>
<comment type="caution">
    <text evidence="1">The sequence shown here is derived from an EMBL/GenBank/DDBJ whole genome shotgun (WGS) entry which is preliminary data.</text>
</comment>
<dbReference type="Proteomes" id="UP000572907">
    <property type="component" value="Unassembled WGS sequence"/>
</dbReference>
<evidence type="ECO:0000313" key="1">
    <source>
        <dbReference type="EMBL" id="MBB3079669.1"/>
    </source>
</evidence>
<dbReference type="EMBL" id="JACHXE010000007">
    <property type="protein sequence ID" value="MBB3079669.1"/>
    <property type="molecule type" value="Genomic_DNA"/>
</dbReference>
<name>A0A7W5F4L1_9ACTN</name>
<dbReference type="AlphaFoldDB" id="A0A7W5F4L1"/>
<accession>A0A7W5F4L1</accession>
<sequence>MRDAADAGSAYTWERSFRLWDTYFALIRVVTVA</sequence>
<gene>
    <name evidence="1" type="ORF">FHS41_006202</name>
</gene>
<keyword evidence="2" id="KW-1185">Reference proteome</keyword>
<proteinExistence type="predicted"/>
<evidence type="ECO:0000313" key="2">
    <source>
        <dbReference type="Proteomes" id="UP000572907"/>
    </source>
</evidence>
<reference evidence="1 2" key="1">
    <citation type="submission" date="2020-08" db="EMBL/GenBank/DDBJ databases">
        <title>Genomic Encyclopedia of Type Strains, Phase III (KMG-III): the genomes of soil and plant-associated and newly described type strains.</title>
        <authorList>
            <person name="Whitman W."/>
        </authorList>
    </citation>
    <scope>NUCLEOTIDE SEQUENCE [LARGE SCALE GENOMIC DNA]</scope>
    <source>
        <strain evidence="1 2">CECT 3237</strain>
    </source>
</reference>
<protein>
    <submittedName>
        <fullName evidence="1">Uncharacterized protein</fullName>
    </submittedName>
</protein>